<dbReference type="InterPro" id="IPR045068">
    <property type="entry name" value="BACURD1-3"/>
</dbReference>
<dbReference type="AlphaFoldDB" id="A0A4X1U306"/>
<reference evidence="8" key="2">
    <citation type="submission" date="2025-08" db="UniProtKB">
        <authorList>
            <consortium name="Ensembl"/>
        </authorList>
    </citation>
    <scope>IDENTIFICATION</scope>
</reference>
<dbReference type="Proteomes" id="UP000314985">
    <property type="component" value="Chromosome 3"/>
</dbReference>
<comment type="subcellular location">
    <subcellularLocation>
        <location evidence="1">Nucleus</location>
    </subcellularLocation>
</comment>
<dbReference type="Pfam" id="PF02214">
    <property type="entry name" value="BTB_2"/>
    <property type="match status" value="1"/>
</dbReference>
<dbReference type="PROSITE" id="PS50097">
    <property type="entry name" value="BTB"/>
    <property type="match status" value="1"/>
</dbReference>
<dbReference type="InterPro" id="IPR011333">
    <property type="entry name" value="SKP1/BTB/POZ_sf"/>
</dbReference>
<proteinExistence type="inferred from homology"/>
<sequence>MSAEASGPAAAEAQSLEVPKPAGLEPGSAAYGLKPLTPNSKYVKLNVGGSLHYTTLRTLTGQDTMLKAMFSGRAEVLTDAGGWVLIDRSGRHFGTILNYLRDGSVPLPESTRELGELLGEARYYLVQGLIEDCQLALQQKRENVSPLCLIPTVTSPREEQQLLASTSKVRPLSPVRVEAGGLSLQPDPHPSPSSLPRQPVVKLLHNRSNNKYSYTSTSDDNLLKNIELFDKLALRFHGRLLFLKDVLGDEICCWSFYGQGRKIAEVCCTSIVYATEKKQTKVEFPEARIFEETLNILIYETPRGPDPALLEATGGAAGGGGASRGEDEENREHRVRRIHVRRHITHDERPHGQQIVFKD</sequence>
<feature type="region of interest" description="Disordered" evidence="6">
    <location>
        <begin position="311"/>
        <end position="333"/>
    </location>
</feature>
<gene>
    <name evidence="8" type="primary">KCTD13</name>
</gene>
<accession>A0A4X1U306</accession>
<dbReference type="CDD" id="cd18400">
    <property type="entry name" value="BTB_POZ_KCTD13_BACURD1"/>
    <property type="match status" value="1"/>
</dbReference>
<evidence type="ECO:0000256" key="2">
    <source>
        <dbReference type="ARBA" id="ARBA00004906"/>
    </source>
</evidence>
<keyword evidence="3" id="KW-0833">Ubl conjugation pathway</keyword>
<evidence type="ECO:0000256" key="5">
    <source>
        <dbReference type="ARBA" id="ARBA00025759"/>
    </source>
</evidence>
<dbReference type="PANTHER" id="PTHR11145">
    <property type="entry name" value="BTB/POZ DOMAIN-CONTAINING ADAPTER FOR CUL3-MEDIATED RHOA DEGRADATION PROTEIN FAMILY MEMBER"/>
    <property type="match status" value="1"/>
</dbReference>
<dbReference type="Gene3D" id="3.30.710.10">
    <property type="entry name" value="Potassium Channel Kv1.1, Chain A"/>
    <property type="match status" value="1"/>
</dbReference>
<evidence type="ECO:0000313" key="9">
    <source>
        <dbReference type="Proteomes" id="UP000314985"/>
    </source>
</evidence>
<reference evidence="8 9" key="1">
    <citation type="submission" date="2017-08" db="EMBL/GenBank/DDBJ databases">
        <title>USMARCv1.0.</title>
        <authorList>
            <person name="Hannum G.I."/>
            <person name="Koren S."/>
            <person name="Schroeder S.G."/>
            <person name="Chin S.C."/>
            <person name="Nonneman D.J."/>
            <person name="Becker S.A."/>
            <person name="Rosen B.D."/>
            <person name="Bickhart D.M."/>
            <person name="Putnam N.H."/>
            <person name="Green R.E."/>
            <person name="Tuggle C.K."/>
            <person name="Liu H."/>
            <person name="Rohrer G.A."/>
            <person name="Warr A."/>
            <person name="Hall R."/>
            <person name="Kim K."/>
            <person name="Hume D.A."/>
            <person name="Talbot R."/>
            <person name="Chow W."/>
            <person name="Howe K."/>
            <person name="Schwartz A.S."/>
            <person name="Watson M."/>
            <person name="Archibald A.L."/>
            <person name="Phillippy A.M."/>
            <person name="Smith T.P.L."/>
        </authorList>
    </citation>
    <scope>NUCLEOTIDE SEQUENCE [LARGE SCALE GENOMIC DNA]</scope>
</reference>
<evidence type="ECO:0000256" key="4">
    <source>
        <dbReference type="ARBA" id="ARBA00023242"/>
    </source>
</evidence>
<evidence type="ECO:0000256" key="1">
    <source>
        <dbReference type="ARBA" id="ARBA00004123"/>
    </source>
</evidence>
<keyword evidence="4" id="KW-0539">Nucleus</keyword>
<feature type="domain" description="BTB" evidence="7">
    <location>
        <begin position="41"/>
        <end position="109"/>
    </location>
</feature>
<evidence type="ECO:0000259" key="7">
    <source>
        <dbReference type="PROSITE" id="PS50097"/>
    </source>
</evidence>
<feature type="compositionally biased region" description="Low complexity" evidence="6">
    <location>
        <begin position="1"/>
        <end position="13"/>
    </location>
</feature>
<evidence type="ECO:0000256" key="3">
    <source>
        <dbReference type="ARBA" id="ARBA00022786"/>
    </source>
</evidence>
<comment type="pathway">
    <text evidence="2">Protein modification; protein ubiquitination.</text>
</comment>
<dbReference type="Ensembl" id="ENSSSCT00070026852.1">
    <property type="protein sequence ID" value="ENSSSCP00070022329.1"/>
    <property type="gene ID" value="ENSSSCG00070013752.1"/>
</dbReference>
<dbReference type="GO" id="GO:0051260">
    <property type="term" value="P:protein homooligomerization"/>
    <property type="evidence" value="ECO:0007669"/>
    <property type="project" value="InterPro"/>
</dbReference>
<dbReference type="PANTHER" id="PTHR11145:SF18">
    <property type="entry name" value="BTB_POZ DOMAIN-CONTAINING ADAPTER FOR CUL3-MEDIATED RHOA DEGRADATION PROTEIN 1"/>
    <property type="match status" value="1"/>
</dbReference>
<name>A0A4X1U306_PIG</name>
<dbReference type="SMART" id="SM00225">
    <property type="entry name" value="BTB"/>
    <property type="match status" value="1"/>
</dbReference>
<comment type="similarity">
    <text evidence="5">Belongs to the BACURD family.</text>
</comment>
<dbReference type="SUPFAM" id="SSF54695">
    <property type="entry name" value="POZ domain"/>
    <property type="match status" value="1"/>
</dbReference>
<dbReference type="FunFam" id="3.30.710.10:FF:000013">
    <property type="entry name" value="BTB/POZ domain-containing adapter for CUL3-mediated RhoA degradation protein 3"/>
    <property type="match status" value="1"/>
</dbReference>
<evidence type="ECO:0000313" key="8">
    <source>
        <dbReference type="Ensembl" id="ENSSSCP00070022329.1"/>
    </source>
</evidence>
<dbReference type="InterPro" id="IPR003131">
    <property type="entry name" value="T1-type_BTB"/>
</dbReference>
<dbReference type="InterPro" id="IPR000210">
    <property type="entry name" value="BTB/POZ_dom"/>
</dbReference>
<protein>
    <submittedName>
        <fullName evidence="8">Potassium channel tetramerization domain containing 13</fullName>
    </submittedName>
</protein>
<dbReference type="GO" id="GO:0005634">
    <property type="term" value="C:nucleus"/>
    <property type="evidence" value="ECO:0007669"/>
    <property type="project" value="UniProtKB-SubCell"/>
</dbReference>
<feature type="region of interest" description="Disordered" evidence="6">
    <location>
        <begin position="1"/>
        <end position="21"/>
    </location>
</feature>
<evidence type="ECO:0000256" key="6">
    <source>
        <dbReference type="SAM" id="MobiDB-lite"/>
    </source>
</evidence>
<organism evidence="8 9">
    <name type="scientific">Sus scrofa</name>
    <name type="common">Pig</name>
    <dbReference type="NCBI Taxonomy" id="9823"/>
    <lineage>
        <taxon>Eukaryota</taxon>
        <taxon>Metazoa</taxon>
        <taxon>Chordata</taxon>
        <taxon>Craniata</taxon>
        <taxon>Vertebrata</taxon>
        <taxon>Euteleostomi</taxon>
        <taxon>Mammalia</taxon>
        <taxon>Eutheria</taxon>
        <taxon>Laurasiatheria</taxon>
        <taxon>Artiodactyla</taxon>
        <taxon>Suina</taxon>
        <taxon>Suidae</taxon>
        <taxon>Sus</taxon>
    </lineage>
</organism>